<keyword evidence="7 18" id="KW-0732">Signal</keyword>
<evidence type="ECO:0000256" key="8">
    <source>
        <dbReference type="ARBA" id="ARBA00022801"/>
    </source>
</evidence>
<dbReference type="OrthoDB" id="6509975at2759"/>
<dbReference type="AlphaFoldDB" id="A0A9D4LPR2"/>
<evidence type="ECO:0000256" key="5">
    <source>
        <dbReference type="ARBA" id="ARBA00018097"/>
    </source>
</evidence>
<comment type="subcellular location">
    <subcellularLocation>
        <location evidence="1">Cell membrane</location>
    </subcellularLocation>
</comment>
<dbReference type="GO" id="GO:0034417">
    <property type="term" value="F:bisphosphoglycerate 3-phosphatase activity"/>
    <property type="evidence" value="ECO:0007669"/>
    <property type="project" value="UniProtKB-EC"/>
</dbReference>
<keyword evidence="6" id="KW-1003">Cell membrane</keyword>
<reference evidence="19" key="1">
    <citation type="journal article" date="2019" name="bioRxiv">
        <title>The Genome of the Zebra Mussel, Dreissena polymorpha: A Resource for Invasive Species Research.</title>
        <authorList>
            <person name="McCartney M.A."/>
            <person name="Auch B."/>
            <person name="Kono T."/>
            <person name="Mallez S."/>
            <person name="Zhang Y."/>
            <person name="Obille A."/>
            <person name="Becker A."/>
            <person name="Abrahante J.E."/>
            <person name="Garbe J."/>
            <person name="Badalamenti J.P."/>
            <person name="Herman A."/>
            <person name="Mangelson H."/>
            <person name="Liachko I."/>
            <person name="Sullivan S."/>
            <person name="Sone E.D."/>
            <person name="Koren S."/>
            <person name="Silverstein K.A.T."/>
            <person name="Beckman K.B."/>
            <person name="Gohl D.M."/>
        </authorList>
    </citation>
    <scope>NUCLEOTIDE SEQUENCE</scope>
    <source>
        <strain evidence="19">Duluth1</strain>
        <tissue evidence="19">Whole animal</tissue>
    </source>
</reference>
<dbReference type="Proteomes" id="UP000828390">
    <property type="component" value="Unassembled WGS sequence"/>
</dbReference>
<evidence type="ECO:0000256" key="3">
    <source>
        <dbReference type="ARBA" id="ARBA00012976"/>
    </source>
</evidence>
<dbReference type="GO" id="GO:0052745">
    <property type="term" value="F:inositol phosphate phosphatase activity"/>
    <property type="evidence" value="ECO:0007669"/>
    <property type="project" value="TreeGrafter"/>
</dbReference>
<dbReference type="GO" id="GO:0005886">
    <property type="term" value="C:plasma membrane"/>
    <property type="evidence" value="ECO:0007669"/>
    <property type="project" value="UniProtKB-SubCell"/>
</dbReference>
<feature type="chain" id="PRO_5039063247" description="Multiple inositol polyphosphate phosphatase 1" evidence="18">
    <location>
        <begin position="18"/>
        <end position="492"/>
    </location>
</feature>
<feature type="transmembrane region" description="Helical" evidence="17">
    <location>
        <begin position="472"/>
        <end position="491"/>
    </location>
</feature>
<evidence type="ECO:0000256" key="10">
    <source>
        <dbReference type="ARBA" id="ARBA00023180"/>
    </source>
</evidence>
<gene>
    <name evidence="19" type="ORF">DPMN_024527</name>
</gene>
<keyword evidence="17" id="KW-0812">Transmembrane</keyword>
<evidence type="ECO:0000256" key="13">
    <source>
        <dbReference type="ARBA" id="ARBA00043671"/>
    </source>
</evidence>
<evidence type="ECO:0000256" key="11">
    <source>
        <dbReference type="ARBA" id="ARBA00031642"/>
    </source>
</evidence>
<keyword evidence="20" id="KW-1185">Reference proteome</keyword>
<feature type="disulfide bond" evidence="16">
    <location>
        <begin position="262"/>
        <end position="278"/>
    </location>
</feature>
<evidence type="ECO:0000256" key="18">
    <source>
        <dbReference type="SAM" id="SignalP"/>
    </source>
</evidence>
<keyword evidence="10" id="KW-0325">Glycoprotein</keyword>
<comment type="similarity">
    <text evidence="2">Belongs to the histidine acid phosphatase family. MINPP1 subfamily.</text>
</comment>
<evidence type="ECO:0000256" key="14">
    <source>
        <dbReference type="ARBA" id="ARBA00043691"/>
    </source>
</evidence>
<comment type="catalytic activity">
    <reaction evidence="14">
        <text>1D-myo-inositol hexakisphosphate + H2O = 1D-myo-inositol 1,2,4,5,6-pentakisphosphate + phosphate</text>
        <dbReference type="Rhea" id="RHEA:16989"/>
        <dbReference type="ChEBI" id="CHEBI:15377"/>
        <dbReference type="ChEBI" id="CHEBI:43474"/>
        <dbReference type="ChEBI" id="CHEBI:57798"/>
        <dbReference type="ChEBI" id="CHEBI:58130"/>
        <dbReference type="EC" id="3.1.3.62"/>
    </reaction>
    <physiologicalReaction direction="left-to-right" evidence="14">
        <dbReference type="Rhea" id="RHEA:16990"/>
    </physiologicalReaction>
</comment>
<dbReference type="PANTHER" id="PTHR20963:SF8">
    <property type="entry name" value="MULTIPLE INOSITOL POLYPHOSPHATE PHOSPHATASE 1"/>
    <property type="match status" value="1"/>
</dbReference>
<sequence>MRYFILCVAVCVHVGQSDVPNVSRWDVFSTKTLYRWAHDTTVPNPNSNYVINYNNGTCRAAHVNMVIRHGARFPTKGSIEDVHELVEKLKRNKRFDLYPEIDSWVSPYHADLESMLNSEGVLEQSALGQRTYTRYQRLFDSNGDSASFVSTNKQRTKASANSFYNGAYNTSGECLIRETECVNPLKKPLPSLIIDDHRLRYYDSCESFESETLNNKTNMAEFSNYETTADFINVIQSIKSNLGINESVGLNADDVYTLYDLCAYDQYTLNPNMPPVWCRLLSDAQREVLEYGQDIETWYENMYSQPINSVVACPLVRSMFEHLEASMNDLWNYYQTIRDDRYKAAVFQFAHSETVATLMAALGLYKDTRPLLATNRAAMTNRLFKTSTLLPYSSNLAFVLYACDVNRNDVNSTRVFLLQLFVNERVVRIPGCSTDACPFEVVRQRYAGLINNCNIKDICDDDENDTSGASTIFINLTGGAFVFFLGSIIIIL</sequence>
<evidence type="ECO:0000256" key="7">
    <source>
        <dbReference type="ARBA" id="ARBA00022729"/>
    </source>
</evidence>
<comment type="catalytic activity">
    <reaction evidence="15">
        <text>(2R)-2,3-bisphosphoglycerate + H2O = (2R)-2-phosphoglycerate + phosphate</text>
        <dbReference type="Rhea" id="RHEA:27381"/>
        <dbReference type="ChEBI" id="CHEBI:15377"/>
        <dbReference type="ChEBI" id="CHEBI:43474"/>
        <dbReference type="ChEBI" id="CHEBI:58248"/>
        <dbReference type="ChEBI" id="CHEBI:58289"/>
        <dbReference type="EC" id="3.1.3.80"/>
    </reaction>
    <physiologicalReaction direction="left-to-right" evidence="15">
        <dbReference type="Rhea" id="RHEA:27382"/>
    </physiologicalReaction>
</comment>
<protein>
    <recommendedName>
        <fullName evidence="5">Multiple inositol polyphosphate phosphatase 1</fullName>
        <ecNumber evidence="4">3.1.3.62</ecNumber>
        <ecNumber evidence="3">3.1.3.80</ecNumber>
    </recommendedName>
    <alternativeName>
        <fullName evidence="11">2,3-bisphosphoglycerate 3-phosphatase</fullName>
    </alternativeName>
</protein>
<name>A0A9D4LPR2_DREPO</name>
<keyword evidence="9 17" id="KW-0472">Membrane</keyword>
<keyword evidence="17" id="KW-1133">Transmembrane helix</keyword>
<evidence type="ECO:0000256" key="9">
    <source>
        <dbReference type="ARBA" id="ARBA00023136"/>
    </source>
</evidence>
<accession>A0A9D4LPR2</accession>
<feature type="signal peptide" evidence="18">
    <location>
        <begin position="1"/>
        <end position="17"/>
    </location>
</feature>
<dbReference type="InterPro" id="IPR000560">
    <property type="entry name" value="His_Pase_clade-2"/>
</dbReference>
<feature type="disulfide bond" evidence="16">
    <location>
        <begin position="58"/>
        <end position="403"/>
    </location>
</feature>
<dbReference type="GO" id="GO:0003993">
    <property type="term" value="F:acid phosphatase activity"/>
    <property type="evidence" value="ECO:0007669"/>
    <property type="project" value="TreeGrafter"/>
</dbReference>
<evidence type="ECO:0000313" key="19">
    <source>
        <dbReference type="EMBL" id="KAH3861594.1"/>
    </source>
</evidence>
<evidence type="ECO:0000256" key="1">
    <source>
        <dbReference type="ARBA" id="ARBA00004236"/>
    </source>
</evidence>
<dbReference type="PIRSF" id="PIRSF000894">
    <property type="entry name" value="Acid_phosphatase"/>
    <property type="match status" value="1"/>
</dbReference>
<evidence type="ECO:0000256" key="2">
    <source>
        <dbReference type="ARBA" id="ARBA00008422"/>
    </source>
</evidence>
<dbReference type="PANTHER" id="PTHR20963">
    <property type="entry name" value="MULTIPLE INOSITOL POLYPHOSPHATE PHOSPHATASE-RELATED"/>
    <property type="match status" value="1"/>
</dbReference>
<organism evidence="19 20">
    <name type="scientific">Dreissena polymorpha</name>
    <name type="common">Zebra mussel</name>
    <name type="synonym">Mytilus polymorpha</name>
    <dbReference type="NCBI Taxonomy" id="45954"/>
    <lineage>
        <taxon>Eukaryota</taxon>
        <taxon>Metazoa</taxon>
        <taxon>Spiralia</taxon>
        <taxon>Lophotrochozoa</taxon>
        <taxon>Mollusca</taxon>
        <taxon>Bivalvia</taxon>
        <taxon>Autobranchia</taxon>
        <taxon>Heteroconchia</taxon>
        <taxon>Euheterodonta</taxon>
        <taxon>Imparidentia</taxon>
        <taxon>Neoheterodontei</taxon>
        <taxon>Myida</taxon>
        <taxon>Dreissenoidea</taxon>
        <taxon>Dreissenidae</taxon>
        <taxon>Dreissena</taxon>
    </lineage>
</organism>
<dbReference type="InterPro" id="IPR016274">
    <property type="entry name" value="Histidine_acid_Pase_euk"/>
</dbReference>
<reference evidence="19" key="2">
    <citation type="submission" date="2020-11" db="EMBL/GenBank/DDBJ databases">
        <authorList>
            <person name="McCartney M.A."/>
            <person name="Auch B."/>
            <person name="Kono T."/>
            <person name="Mallez S."/>
            <person name="Becker A."/>
            <person name="Gohl D.M."/>
            <person name="Silverstein K.A.T."/>
            <person name="Koren S."/>
            <person name="Bechman K.B."/>
            <person name="Herman A."/>
            <person name="Abrahante J.E."/>
            <person name="Garbe J."/>
        </authorList>
    </citation>
    <scope>NUCLEOTIDE SEQUENCE</scope>
    <source>
        <strain evidence="19">Duluth1</strain>
        <tissue evidence="19">Whole animal</tissue>
    </source>
</reference>
<dbReference type="EMBL" id="JAIWYP010000002">
    <property type="protein sequence ID" value="KAH3861594.1"/>
    <property type="molecule type" value="Genomic_DNA"/>
</dbReference>
<dbReference type="EC" id="3.1.3.62" evidence="4"/>
<keyword evidence="16" id="KW-1015">Disulfide bond</keyword>
<evidence type="ECO:0000256" key="17">
    <source>
        <dbReference type="SAM" id="Phobius"/>
    </source>
</evidence>
<comment type="catalytic activity">
    <reaction evidence="13">
        <text>1D-myo-inositol 1,2,4,5,6-pentakisphosphate + H2O = 1D-myo-inositol 1,2,5,6-tetrakisphosphate + phosphate</text>
        <dbReference type="Rhea" id="RHEA:77115"/>
        <dbReference type="ChEBI" id="CHEBI:15377"/>
        <dbReference type="ChEBI" id="CHEBI:43474"/>
        <dbReference type="ChEBI" id="CHEBI:57798"/>
        <dbReference type="ChEBI" id="CHEBI:195535"/>
        <dbReference type="EC" id="3.1.3.62"/>
    </reaction>
    <physiologicalReaction direction="left-to-right" evidence="13">
        <dbReference type="Rhea" id="RHEA:77116"/>
    </physiologicalReaction>
</comment>
<evidence type="ECO:0000256" key="12">
    <source>
        <dbReference type="ARBA" id="ARBA00043668"/>
    </source>
</evidence>
<dbReference type="SUPFAM" id="SSF53254">
    <property type="entry name" value="Phosphoglycerate mutase-like"/>
    <property type="match status" value="1"/>
</dbReference>
<evidence type="ECO:0000256" key="15">
    <source>
        <dbReference type="ARBA" id="ARBA00043832"/>
    </source>
</evidence>
<dbReference type="EC" id="3.1.3.80" evidence="3"/>
<dbReference type="CDD" id="cd07061">
    <property type="entry name" value="HP_HAP_like"/>
    <property type="match status" value="1"/>
</dbReference>
<proteinExistence type="inferred from homology"/>
<dbReference type="Pfam" id="PF00328">
    <property type="entry name" value="His_Phos_2"/>
    <property type="match status" value="1"/>
</dbReference>
<dbReference type="InterPro" id="IPR029033">
    <property type="entry name" value="His_PPase_superfam"/>
</dbReference>
<evidence type="ECO:0000256" key="4">
    <source>
        <dbReference type="ARBA" id="ARBA00013040"/>
    </source>
</evidence>
<keyword evidence="8" id="KW-0378">Hydrolase</keyword>
<comment type="caution">
    <text evidence="19">The sequence shown here is derived from an EMBL/GenBank/DDBJ whole genome shotgun (WGS) entry which is preliminary data.</text>
</comment>
<evidence type="ECO:0000256" key="16">
    <source>
        <dbReference type="PIRSR" id="PIRSR000894-2"/>
    </source>
</evidence>
<dbReference type="Gene3D" id="3.40.50.1240">
    <property type="entry name" value="Phosphoglycerate mutase-like"/>
    <property type="match status" value="1"/>
</dbReference>
<comment type="catalytic activity">
    <reaction evidence="12">
        <text>1D-myo-inositol 1,2,5,6-tetrakisphosphate + H2O = 1D-myo-inositol 1,2,6-trisphosphate + phosphate</text>
        <dbReference type="Rhea" id="RHEA:77119"/>
        <dbReference type="ChEBI" id="CHEBI:15377"/>
        <dbReference type="ChEBI" id="CHEBI:43474"/>
        <dbReference type="ChEBI" id="CHEBI:195535"/>
        <dbReference type="ChEBI" id="CHEBI:195537"/>
        <dbReference type="EC" id="3.1.3.62"/>
    </reaction>
    <physiologicalReaction direction="left-to-right" evidence="12">
        <dbReference type="Rhea" id="RHEA:77120"/>
    </physiologicalReaction>
</comment>
<evidence type="ECO:0000313" key="20">
    <source>
        <dbReference type="Proteomes" id="UP000828390"/>
    </source>
</evidence>
<evidence type="ECO:0000256" key="6">
    <source>
        <dbReference type="ARBA" id="ARBA00022475"/>
    </source>
</evidence>